<name>A0A2N5VL91_9BASI</name>
<organism evidence="1 2">
    <name type="scientific">Puccinia coronata f. sp. avenae</name>
    <dbReference type="NCBI Taxonomy" id="200324"/>
    <lineage>
        <taxon>Eukaryota</taxon>
        <taxon>Fungi</taxon>
        <taxon>Dikarya</taxon>
        <taxon>Basidiomycota</taxon>
        <taxon>Pucciniomycotina</taxon>
        <taxon>Pucciniomycetes</taxon>
        <taxon>Pucciniales</taxon>
        <taxon>Pucciniaceae</taxon>
        <taxon>Puccinia</taxon>
    </lineage>
</organism>
<accession>A0A2N5VL91</accession>
<comment type="caution">
    <text evidence="1">The sequence shown here is derived from an EMBL/GenBank/DDBJ whole genome shotgun (WGS) entry which is preliminary data.</text>
</comment>
<proteinExistence type="predicted"/>
<reference evidence="1 2" key="1">
    <citation type="submission" date="2017-11" db="EMBL/GenBank/DDBJ databases">
        <title>De novo assembly and phasing of dikaryotic genomes from two isolates of Puccinia coronata f. sp. avenae, the causal agent of oat crown rust.</title>
        <authorList>
            <person name="Miller M.E."/>
            <person name="Zhang Y."/>
            <person name="Omidvar V."/>
            <person name="Sperschneider J."/>
            <person name="Schwessinger B."/>
            <person name="Raley C."/>
            <person name="Palmer J.M."/>
            <person name="Garnica D."/>
            <person name="Upadhyaya N."/>
            <person name="Rathjen J."/>
            <person name="Taylor J.M."/>
            <person name="Park R.F."/>
            <person name="Dodds P.N."/>
            <person name="Hirsch C.D."/>
            <person name="Kianian S.F."/>
            <person name="Figueroa M."/>
        </authorList>
    </citation>
    <scope>NUCLEOTIDE SEQUENCE [LARGE SCALE GENOMIC DNA]</scope>
    <source>
        <strain evidence="1">12SD80</strain>
    </source>
</reference>
<evidence type="ECO:0000313" key="2">
    <source>
        <dbReference type="Proteomes" id="UP000235392"/>
    </source>
</evidence>
<evidence type="ECO:0000313" key="1">
    <source>
        <dbReference type="EMBL" id="PLW50773.1"/>
    </source>
</evidence>
<dbReference type="EMBL" id="PGCI01000009">
    <property type="protein sequence ID" value="PLW50773.1"/>
    <property type="molecule type" value="Genomic_DNA"/>
</dbReference>
<protein>
    <submittedName>
        <fullName evidence="1">Uncharacterized protein</fullName>
    </submittedName>
</protein>
<sequence>MPVSDGVEKAMRLFPVMDTLDTDLLLVCSSSVPPNKLNPSTKSAIAHWSHSE</sequence>
<dbReference type="AlphaFoldDB" id="A0A2N5VL91"/>
<dbReference type="Proteomes" id="UP000235392">
    <property type="component" value="Unassembled WGS sequence"/>
</dbReference>
<gene>
    <name evidence="1" type="ORF">PCASD_00703</name>
</gene>